<dbReference type="EMBL" id="JADGJD010002240">
    <property type="protein sequence ID" value="KAJ3033796.1"/>
    <property type="molecule type" value="Genomic_DNA"/>
</dbReference>
<evidence type="ECO:0000256" key="2">
    <source>
        <dbReference type="ARBA" id="ARBA00022643"/>
    </source>
</evidence>
<keyword evidence="1" id="KW-0285">Flavoprotein</keyword>
<evidence type="ECO:0000259" key="5">
    <source>
        <dbReference type="PROSITE" id="PS50112"/>
    </source>
</evidence>
<feature type="region of interest" description="Disordered" evidence="4">
    <location>
        <begin position="1"/>
        <end position="42"/>
    </location>
</feature>
<proteinExistence type="predicted"/>
<evidence type="ECO:0000256" key="1">
    <source>
        <dbReference type="ARBA" id="ARBA00022630"/>
    </source>
</evidence>
<evidence type="ECO:0000313" key="7">
    <source>
        <dbReference type="Proteomes" id="UP001212841"/>
    </source>
</evidence>
<feature type="domain" description="PAS" evidence="5">
    <location>
        <begin position="99"/>
        <end position="137"/>
    </location>
</feature>
<dbReference type="Pfam" id="PF13426">
    <property type="entry name" value="PAS_9"/>
    <property type="match status" value="1"/>
</dbReference>
<feature type="compositionally biased region" description="Polar residues" evidence="4">
    <location>
        <begin position="1"/>
        <end position="24"/>
    </location>
</feature>
<keyword evidence="7" id="KW-1185">Reference proteome</keyword>
<organism evidence="6 7">
    <name type="scientific">Rhizophlyctis rosea</name>
    <dbReference type="NCBI Taxonomy" id="64517"/>
    <lineage>
        <taxon>Eukaryota</taxon>
        <taxon>Fungi</taxon>
        <taxon>Fungi incertae sedis</taxon>
        <taxon>Chytridiomycota</taxon>
        <taxon>Chytridiomycota incertae sedis</taxon>
        <taxon>Chytridiomycetes</taxon>
        <taxon>Rhizophlyctidales</taxon>
        <taxon>Rhizophlyctidaceae</taxon>
        <taxon>Rhizophlyctis</taxon>
    </lineage>
</organism>
<gene>
    <name evidence="6" type="primary">WC1_1</name>
    <name evidence="6" type="ORF">HK097_004726</name>
</gene>
<name>A0AAD5S175_9FUNG</name>
<dbReference type="AlphaFoldDB" id="A0AAD5S175"/>
<protein>
    <submittedName>
        <fullName evidence="6">Blue light receptor</fullName>
    </submittedName>
</protein>
<dbReference type="PANTHER" id="PTHR47429">
    <property type="entry name" value="PROTEIN TWIN LOV 1"/>
    <property type="match status" value="1"/>
</dbReference>
<sequence>MTKSKVFQARQHTSPEGPLSQDQAYPQHHEESTENTDTALPLISSRTSSDLVKSDESPLSAFPNPYYGIYSTSGFNTLPLLSLVATRPNPMIDLGPIDLSSSFIVVDARKHDLPIVYASGSFEDLTGYTGGEILGRNCRFLQSPDGMVERGSVRKHVDNHVVFQLKRSLDDHMECQYININYKKGGEPFVNLITIIPIAFDGNNRPTYFVGFQVDLMQQSKAILRRLEDNSYVIDFNSTDVPSRTSTSSPSFPRLESVDASSPPSSAGDFVSQQSSSPPLVPAPNEYPLKGSDGWLSSPSMFYDGGMKFFGDMDEIGGLGCASG</sequence>
<evidence type="ECO:0000256" key="4">
    <source>
        <dbReference type="SAM" id="MobiDB-lite"/>
    </source>
</evidence>
<evidence type="ECO:0000256" key="3">
    <source>
        <dbReference type="ARBA" id="ARBA00022991"/>
    </source>
</evidence>
<dbReference type="Gene3D" id="3.30.450.20">
    <property type="entry name" value="PAS domain"/>
    <property type="match status" value="1"/>
</dbReference>
<dbReference type="CDD" id="cd00130">
    <property type="entry name" value="PAS"/>
    <property type="match status" value="1"/>
</dbReference>
<dbReference type="PANTHER" id="PTHR47429:SF7">
    <property type="entry name" value="GATA-FACTOR"/>
    <property type="match status" value="1"/>
</dbReference>
<dbReference type="Proteomes" id="UP001212841">
    <property type="component" value="Unassembled WGS sequence"/>
</dbReference>
<dbReference type="InterPro" id="IPR035965">
    <property type="entry name" value="PAS-like_dom_sf"/>
</dbReference>
<keyword evidence="3" id="KW-0157">Chromophore</keyword>
<accession>A0AAD5S175</accession>
<evidence type="ECO:0000313" key="6">
    <source>
        <dbReference type="EMBL" id="KAJ3033796.1"/>
    </source>
</evidence>
<dbReference type="GO" id="GO:0005634">
    <property type="term" value="C:nucleus"/>
    <property type="evidence" value="ECO:0007669"/>
    <property type="project" value="TreeGrafter"/>
</dbReference>
<feature type="region of interest" description="Disordered" evidence="4">
    <location>
        <begin position="239"/>
        <end position="286"/>
    </location>
</feature>
<dbReference type="SUPFAM" id="SSF55785">
    <property type="entry name" value="PYP-like sensor domain (PAS domain)"/>
    <property type="match status" value="1"/>
</dbReference>
<dbReference type="InterPro" id="IPR000014">
    <property type="entry name" value="PAS"/>
</dbReference>
<feature type="compositionally biased region" description="Low complexity" evidence="4">
    <location>
        <begin position="239"/>
        <end position="253"/>
    </location>
</feature>
<dbReference type="PROSITE" id="PS50112">
    <property type="entry name" value="PAS"/>
    <property type="match status" value="1"/>
</dbReference>
<keyword evidence="2" id="KW-0288">FMN</keyword>
<feature type="non-terminal residue" evidence="6">
    <location>
        <position position="324"/>
    </location>
</feature>
<comment type="caution">
    <text evidence="6">The sequence shown here is derived from an EMBL/GenBank/DDBJ whole genome shotgun (WGS) entry which is preliminary data.</text>
</comment>
<keyword evidence="6" id="KW-0675">Receptor</keyword>
<reference evidence="6" key="1">
    <citation type="submission" date="2020-05" db="EMBL/GenBank/DDBJ databases">
        <title>Phylogenomic resolution of chytrid fungi.</title>
        <authorList>
            <person name="Stajich J.E."/>
            <person name="Amses K."/>
            <person name="Simmons R."/>
            <person name="Seto K."/>
            <person name="Myers J."/>
            <person name="Bonds A."/>
            <person name="Quandt C.A."/>
            <person name="Barry K."/>
            <person name="Liu P."/>
            <person name="Grigoriev I."/>
            <person name="Longcore J.E."/>
            <person name="James T.Y."/>
        </authorList>
    </citation>
    <scope>NUCLEOTIDE SEQUENCE</scope>
    <source>
        <strain evidence="6">JEL0318</strain>
    </source>
</reference>